<dbReference type="AlphaFoldDB" id="A0AAN9L4S3"/>
<protein>
    <submittedName>
        <fullName evidence="1">Uncharacterized protein</fullName>
    </submittedName>
</protein>
<evidence type="ECO:0000313" key="2">
    <source>
        <dbReference type="Proteomes" id="UP001367508"/>
    </source>
</evidence>
<reference evidence="1 2" key="1">
    <citation type="submission" date="2024-01" db="EMBL/GenBank/DDBJ databases">
        <title>The genomes of 5 underutilized Papilionoideae crops provide insights into root nodulation and disease resistanc.</title>
        <authorList>
            <person name="Jiang F."/>
        </authorList>
    </citation>
    <scope>NUCLEOTIDE SEQUENCE [LARGE SCALE GENOMIC DNA]</scope>
    <source>
        <strain evidence="1">LVBAO_FW01</strain>
        <tissue evidence="1">Leaves</tissue>
    </source>
</reference>
<organism evidence="1 2">
    <name type="scientific">Canavalia gladiata</name>
    <name type="common">Sword bean</name>
    <name type="synonym">Dolichos gladiatus</name>
    <dbReference type="NCBI Taxonomy" id="3824"/>
    <lineage>
        <taxon>Eukaryota</taxon>
        <taxon>Viridiplantae</taxon>
        <taxon>Streptophyta</taxon>
        <taxon>Embryophyta</taxon>
        <taxon>Tracheophyta</taxon>
        <taxon>Spermatophyta</taxon>
        <taxon>Magnoliopsida</taxon>
        <taxon>eudicotyledons</taxon>
        <taxon>Gunneridae</taxon>
        <taxon>Pentapetalae</taxon>
        <taxon>rosids</taxon>
        <taxon>fabids</taxon>
        <taxon>Fabales</taxon>
        <taxon>Fabaceae</taxon>
        <taxon>Papilionoideae</taxon>
        <taxon>50 kb inversion clade</taxon>
        <taxon>NPAAA clade</taxon>
        <taxon>indigoferoid/millettioid clade</taxon>
        <taxon>Phaseoleae</taxon>
        <taxon>Canavalia</taxon>
    </lineage>
</organism>
<dbReference type="EMBL" id="JAYMYQ010000005">
    <property type="protein sequence ID" value="KAK7329470.1"/>
    <property type="molecule type" value="Genomic_DNA"/>
</dbReference>
<name>A0AAN9L4S3_CANGL</name>
<dbReference type="Proteomes" id="UP001367508">
    <property type="component" value="Unassembled WGS sequence"/>
</dbReference>
<keyword evidence="2" id="KW-1185">Reference proteome</keyword>
<accession>A0AAN9L4S3</accession>
<sequence>MVFYVEGFQPWEVLLIERAKTLKVNAGTEPDTNLNLVISKQAGIPTPVPTSIGKFTFLEFSLAFIASSSHYHVPGELGNISLTSRFIASDSIDPRWPYQNGRQKVHGSGLLKNRAKVNRILLASYWNETLRLEFHATKDPTHDLSMGAPKLGQSFLWVQHAHSKWLLFKQSHVRLSCYKGQFLAFHITPHHLTVSSKRMAYGSGAESARFLALTRMGCLNTYGIPGLLSRLGNQELFMH</sequence>
<evidence type="ECO:0000313" key="1">
    <source>
        <dbReference type="EMBL" id="KAK7329470.1"/>
    </source>
</evidence>
<comment type="caution">
    <text evidence="1">The sequence shown here is derived from an EMBL/GenBank/DDBJ whole genome shotgun (WGS) entry which is preliminary data.</text>
</comment>
<gene>
    <name evidence="1" type="ORF">VNO77_23639</name>
</gene>
<proteinExistence type="predicted"/>